<name>A0A4Y2IF74_ARAVE</name>
<keyword evidence="2" id="KW-1185">Reference proteome</keyword>
<evidence type="ECO:0000313" key="1">
    <source>
        <dbReference type="EMBL" id="GBM76294.1"/>
    </source>
</evidence>
<dbReference type="Proteomes" id="UP000499080">
    <property type="component" value="Unassembled WGS sequence"/>
</dbReference>
<organism evidence="1 2">
    <name type="scientific">Araneus ventricosus</name>
    <name type="common">Orbweaver spider</name>
    <name type="synonym">Epeira ventricosa</name>
    <dbReference type="NCBI Taxonomy" id="182803"/>
    <lineage>
        <taxon>Eukaryota</taxon>
        <taxon>Metazoa</taxon>
        <taxon>Ecdysozoa</taxon>
        <taxon>Arthropoda</taxon>
        <taxon>Chelicerata</taxon>
        <taxon>Arachnida</taxon>
        <taxon>Araneae</taxon>
        <taxon>Araneomorphae</taxon>
        <taxon>Entelegynae</taxon>
        <taxon>Araneoidea</taxon>
        <taxon>Araneidae</taxon>
        <taxon>Araneus</taxon>
    </lineage>
</organism>
<protein>
    <submittedName>
        <fullName evidence="1">Uncharacterized protein</fullName>
    </submittedName>
</protein>
<proteinExistence type="predicted"/>
<sequence>MGKEQTYFKPLIIACQFERFENRWRAVRRNYFHDEPTANHGKGSNLLQTINHCLSVERFENLWRAVRRNYFRDEPTANHGKGANLLQTVNHCLSVTNEGDLWKRFGICLGLQIWP</sequence>
<evidence type="ECO:0000313" key="2">
    <source>
        <dbReference type="Proteomes" id="UP000499080"/>
    </source>
</evidence>
<reference evidence="1 2" key="1">
    <citation type="journal article" date="2019" name="Sci. Rep.">
        <title>Orb-weaving spider Araneus ventricosus genome elucidates the spidroin gene catalogue.</title>
        <authorList>
            <person name="Kono N."/>
            <person name="Nakamura H."/>
            <person name="Ohtoshi R."/>
            <person name="Moran D.A.P."/>
            <person name="Shinohara A."/>
            <person name="Yoshida Y."/>
            <person name="Fujiwara M."/>
            <person name="Mori M."/>
            <person name="Tomita M."/>
            <person name="Arakawa K."/>
        </authorList>
    </citation>
    <scope>NUCLEOTIDE SEQUENCE [LARGE SCALE GENOMIC DNA]</scope>
</reference>
<comment type="caution">
    <text evidence="1">The sequence shown here is derived from an EMBL/GenBank/DDBJ whole genome shotgun (WGS) entry which is preliminary data.</text>
</comment>
<gene>
    <name evidence="1" type="ORF">AVEN_81844_1</name>
</gene>
<dbReference type="EMBL" id="BGPR01002611">
    <property type="protein sequence ID" value="GBM76294.1"/>
    <property type="molecule type" value="Genomic_DNA"/>
</dbReference>
<accession>A0A4Y2IF74</accession>
<dbReference type="AlphaFoldDB" id="A0A4Y2IF74"/>